<keyword evidence="1" id="KW-0175">Coiled coil</keyword>
<feature type="region of interest" description="Disordered" evidence="2">
    <location>
        <begin position="610"/>
        <end position="647"/>
    </location>
</feature>
<comment type="caution">
    <text evidence="4">The sequence shown here is derived from an EMBL/GenBank/DDBJ whole genome shotgun (WGS) entry which is preliminary data.</text>
</comment>
<protein>
    <recommendedName>
        <fullName evidence="3">Amidohydrolase 3 domain-containing protein</fullName>
    </recommendedName>
</protein>
<gene>
    <name evidence="4" type="ORF">CCMP2556_LOCUS52046</name>
</gene>
<sequence length="1515" mass="164854">MASDEGSPPLSPGILEASKELEDIIEAIADDPSQINVEDVRHELLRRYDLARRDAGKVTLSRCVRFLKDQSRSVTARVAMMKVLDYLMDVKDGMLAEAIADEKKLDYFKNNAKETKEQERRKHRRSKDVEILQATCELLDKWGRHYESKGAPPNTGGGKIAQAWKDLTKDGVRFPMTYDYLTLTPAPSDAGAFSAAVERHAASSELDEALLGRLADAMQTALERHGRESMEFGEAKAHFESTLEQWQHAVEAAADGDPERFARLFDVVSRYAERQQSIESGATALGAAPLGAAPALPASPSTGSRASREEEAPSEPRSHRRRRRKSAERLPEVATPSFGDWRPEEAASDSLGDGRPGSFGGSFGLQSFPSFGPDGAGFGDPMGPSTFGISDGFGGFGPGDLPDHGSDASFGGDLGPNFGSRMEQPTWSEQPLDPVQEELPDVRPSFAPPAPEQTDQMAELCRKLAQEVQELRSQAENDSSKEEVEALRRRVKELEAQDVSAKKDSTISSLREANMQLQAELDQRGLELSAIRKRALEAERRLSEKDEVFQDTCQRLLDAQRRIAQLEDDLAGQVEVQQSLENRLQGAKALNTATELELKQVRHALGSVTGLDSETRRSNVPYGFPGGDQRPPSPSVSQADELASSMAEKASRLEVDYGGHTGAYLPRSSLQTWKLTPRVRQPGALLRRPASHVIALNTAAHFRQLLGEAQGILYEDHQVLLSMNFHPLQQAGPRQKIHFEVSVSNRGAHPIHDVRLQPAETSNVHPRCFDVQLAPQGASTLWPTTALRFQGSIEVFGVDDIGPQVDLSYLQPDSQSLRARLRLPFTSRFLQVAPKTSPARWDELVHTEVACVCELRKSLVAACTSAWQALEMGGALKCIPGMAGFPGALFAGCFQAPGGEAVELLLHVELGLPDTVEGGQSLCRLAVRSTSAPVNRAVAQAMSLLLRNGHILSCNGGGVVKRTTWLHAEGGRIKSIGSGDPPNVDGDVLDLEGRTVLPGLADSHLHVFALGKATTSVNLEGCKSMEELQSRAREHEEATTPATDDATVPNATLPQRYLEGLGWDQDLLGRTPTRSDLDACVQTPAIFYRRCHHVAVLNSAALKICSITADTEDVEGGVIERDASHEPTGVLREKALELLEPLTNQEESFEVQKDYLLRGLKLCVENGVTFVQSNDSKLLGGISRPWEAYGSLADESKLPCRVFLTVAWQDVGSTAPKAKQFHSSGLLSCDRAKIWTDGGLGAKTAAMLEPYADDPQNSGVMQMSTEEIAKAMGHLKEHGFRVEAHAIGDRAASDLIDAFEKFMPSTERPVLTHCQFLNKNLVERMSKGGIIANVQPQFVPSDLPIIKSRVGEGTERFNYAYVWRTLMKAGVHVAGGSDAPVEAPTPLVGMADAMEHALFASERLTFAEALSMYTTEAAFAACAEERIGTLEPGKDADFVVLDCNTDAEALTASQLRSCQVEKVYVQGKLVHDRTTNAKRRRIATGDGPGKSGLPFVRGRCPACSMTSHRTCSGSR</sequence>
<feature type="compositionally biased region" description="Low complexity" evidence="2">
    <location>
        <begin position="364"/>
        <end position="373"/>
    </location>
</feature>
<evidence type="ECO:0000259" key="3">
    <source>
        <dbReference type="Pfam" id="PF07969"/>
    </source>
</evidence>
<dbReference type="PANTHER" id="PTHR22642">
    <property type="entry name" value="IMIDAZOLONEPROPIONASE"/>
    <property type="match status" value="1"/>
</dbReference>
<feature type="compositionally biased region" description="Basic and acidic residues" evidence="2">
    <location>
        <begin position="306"/>
        <end position="317"/>
    </location>
</feature>
<feature type="region of interest" description="Disordered" evidence="2">
    <location>
        <begin position="1030"/>
        <end position="1050"/>
    </location>
</feature>
<evidence type="ECO:0000313" key="4">
    <source>
        <dbReference type="EMBL" id="CAK9112228.1"/>
    </source>
</evidence>
<dbReference type="InterPro" id="IPR032466">
    <property type="entry name" value="Metal_Hydrolase"/>
</dbReference>
<dbReference type="PANTHER" id="PTHR22642:SF2">
    <property type="entry name" value="PROTEIN LONG AFTER FAR-RED 3"/>
    <property type="match status" value="1"/>
</dbReference>
<proteinExistence type="predicted"/>
<reference evidence="4 5" key="1">
    <citation type="submission" date="2024-02" db="EMBL/GenBank/DDBJ databases">
        <authorList>
            <person name="Chen Y."/>
            <person name="Shah S."/>
            <person name="Dougan E. K."/>
            <person name="Thang M."/>
            <person name="Chan C."/>
        </authorList>
    </citation>
    <scope>NUCLEOTIDE SEQUENCE [LARGE SCALE GENOMIC DNA]</scope>
</reference>
<feature type="coiled-coil region" evidence="1">
    <location>
        <begin position="549"/>
        <end position="583"/>
    </location>
</feature>
<evidence type="ECO:0000313" key="5">
    <source>
        <dbReference type="Proteomes" id="UP001642484"/>
    </source>
</evidence>
<evidence type="ECO:0000256" key="1">
    <source>
        <dbReference type="SAM" id="Coils"/>
    </source>
</evidence>
<feature type="coiled-coil region" evidence="1">
    <location>
        <begin position="454"/>
        <end position="504"/>
    </location>
</feature>
<feature type="region of interest" description="Disordered" evidence="2">
    <location>
        <begin position="291"/>
        <end position="379"/>
    </location>
</feature>
<dbReference type="SUPFAM" id="SSF51338">
    <property type="entry name" value="Composite domain of metallo-dependent hydrolases"/>
    <property type="match status" value="1"/>
</dbReference>
<dbReference type="Gene3D" id="3.20.20.140">
    <property type="entry name" value="Metal-dependent hydrolases"/>
    <property type="match status" value="1"/>
</dbReference>
<dbReference type="Gene3D" id="2.30.40.10">
    <property type="entry name" value="Urease, subunit C, domain 1"/>
    <property type="match status" value="1"/>
</dbReference>
<feature type="compositionally biased region" description="Gly residues" evidence="2">
    <location>
        <begin position="354"/>
        <end position="363"/>
    </location>
</feature>
<dbReference type="SUPFAM" id="SSF51556">
    <property type="entry name" value="Metallo-dependent hydrolases"/>
    <property type="match status" value="1"/>
</dbReference>
<dbReference type="Gene3D" id="3.10.310.70">
    <property type="match status" value="1"/>
</dbReference>
<dbReference type="Proteomes" id="UP001642484">
    <property type="component" value="Unassembled WGS sequence"/>
</dbReference>
<dbReference type="Pfam" id="PF07969">
    <property type="entry name" value="Amidohydro_3"/>
    <property type="match status" value="1"/>
</dbReference>
<dbReference type="InterPro" id="IPR011059">
    <property type="entry name" value="Metal-dep_hydrolase_composite"/>
</dbReference>
<feature type="compositionally biased region" description="Low complexity" evidence="2">
    <location>
        <begin position="1039"/>
        <end position="1050"/>
    </location>
</feature>
<dbReference type="InterPro" id="IPR033932">
    <property type="entry name" value="YtcJ-like"/>
</dbReference>
<accession>A0ABP0SIM6</accession>
<organism evidence="4 5">
    <name type="scientific">Durusdinium trenchii</name>
    <dbReference type="NCBI Taxonomy" id="1381693"/>
    <lineage>
        <taxon>Eukaryota</taxon>
        <taxon>Sar</taxon>
        <taxon>Alveolata</taxon>
        <taxon>Dinophyceae</taxon>
        <taxon>Suessiales</taxon>
        <taxon>Symbiodiniaceae</taxon>
        <taxon>Durusdinium</taxon>
    </lineage>
</organism>
<dbReference type="CDD" id="cd01300">
    <property type="entry name" value="YtcJ_like"/>
    <property type="match status" value="1"/>
</dbReference>
<keyword evidence="5" id="KW-1185">Reference proteome</keyword>
<dbReference type="InterPro" id="IPR013108">
    <property type="entry name" value="Amidohydro_3"/>
</dbReference>
<dbReference type="EMBL" id="CAXAMN010027694">
    <property type="protein sequence ID" value="CAK9112228.1"/>
    <property type="molecule type" value="Genomic_DNA"/>
</dbReference>
<feature type="compositionally biased region" description="Low complexity" evidence="2">
    <location>
        <begin position="291"/>
        <end position="305"/>
    </location>
</feature>
<evidence type="ECO:0000256" key="2">
    <source>
        <dbReference type="SAM" id="MobiDB-lite"/>
    </source>
</evidence>
<feature type="domain" description="Amidohydrolase 3" evidence="3">
    <location>
        <begin position="987"/>
        <end position="1471"/>
    </location>
</feature>
<name>A0ABP0SIM6_9DINO</name>